<dbReference type="EMBL" id="OX458333">
    <property type="protein sequence ID" value="CAI8955276.1"/>
    <property type="molecule type" value="Genomic_DNA"/>
</dbReference>
<proteinExistence type="predicted"/>
<keyword evidence="1" id="KW-0472">Membrane</keyword>
<name>A0ABM9I892_9GAMM</name>
<accession>A0ABM9I892</accession>
<evidence type="ECO:0000256" key="1">
    <source>
        <dbReference type="SAM" id="Phobius"/>
    </source>
</evidence>
<protein>
    <submittedName>
        <fullName evidence="2">Uncharacterized protein</fullName>
    </submittedName>
</protein>
<evidence type="ECO:0000313" key="2">
    <source>
        <dbReference type="EMBL" id="CAI8955276.1"/>
    </source>
</evidence>
<gene>
    <name evidence="2" type="ORF">MSZNOR_4542</name>
</gene>
<keyword evidence="3" id="KW-1185">Reference proteome</keyword>
<organism evidence="2 3">
    <name type="scientific">Methylocaldum szegediense</name>
    <dbReference type="NCBI Taxonomy" id="73780"/>
    <lineage>
        <taxon>Bacteria</taxon>
        <taxon>Pseudomonadati</taxon>
        <taxon>Pseudomonadota</taxon>
        <taxon>Gammaproteobacteria</taxon>
        <taxon>Methylococcales</taxon>
        <taxon>Methylococcaceae</taxon>
        <taxon>Methylocaldum</taxon>
    </lineage>
</organism>
<sequence>MIEDLFEFVVAAAIDVKLGTAAKKHRWVCILRAFLGLFFFALIVGAIYVTLNYS</sequence>
<keyword evidence="1" id="KW-1133">Transmembrane helix</keyword>
<evidence type="ECO:0000313" key="3">
    <source>
        <dbReference type="Proteomes" id="UP001162030"/>
    </source>
</evidence>
<dbReference type="Proteomes" id="UP001162030">
    <property type="component" value="Chromosome"/>
</dbReference>
<dbReference type="RefSeq" id="WP_317963519.1">
    <property type="nucleotide sequence ID" value="NZ_OX458333.1"/>
</dbReference>
<reference evidence="2 3" key="1">
    <citation type="submission" date="2023-03" db="EMBL/GenBank/DDBJ databases">
        <authorList>
            <person name="Pearce D."/>
        </authorList>
    </citation>
    <scope>NUCLEOTIDE SEQUENCE [LARGE SCALE GENOMIC DNA]</scope>
    <source>
        <strain evidence="2">Msz</strain>
    </source>
</reference>
<feature type="transmembrane region" description="Helical" evidence="1">
    <location>
        <begin position="27"/>
        <end position="51"/>
    </location>
</feature>
<keyword evidence="1" id="KW-0812">Transmembrane</keyword>